<reference evidence="13 14" key="1">
    <citation type="submission" date="2019-08" db="EMBL/GenBank/DDBJ databases">
        <authorList>
            <person name="Dong K."/>
        </authorList>
    </citation>
    <scope>NUCLEOTIDE SEQUENCE [LARGE SCALE GENOMIC DNA]</scope>
    <source>
        <strain evidence="13 14">JCM14558</strain>
    </source>
</reference>
<dbReference type="CDD" id="cd16917">
    <property type="entry name" value="HATPase_UhpB-NarQ-NarX-like"/>
    <property type="match status" value="1"/>
</dbReference>
<comment type="caution">
    <text evidence="13">The sequence shown here is derived from an EMBL/GenBank/DDBJ whole genome shotgun (WGS) entry which is preliminary data.</text>
</comment>
<keyword evidence="10" id="KW-0472">Membrane</keyword>
<dbReference type="Pfam" id="PF23539">
    <property type="entry name" value="DUF7134"/>
    <property type="match status" value="1"/>
</dbReference>
<evidence type="ECO:0000313" key="13">
    <source>
        <dbReference type="EMBL" id="TXK09788.1"/>
    </source>
</evidence>
<feature type="transmembrane region" description="Helical" evidence="10">
    <location>
        <begin position="150"/>
        <end position="175"/>
    </location>
</feature>
<evidence type="ECO:0000256" key="9">
    <source>
        <dbReference type="SAM" id="Coils"/>
    </source>
</evidence>
<dbReference type="Gene3D" id="1.20.5.1930">
    <property type="match status" value="1"/>
</dbReference>
<comment type="catalytic activity">
    <reaction evidence="1">
        <text>ATP + protein L-histidine = ADP + protein N-phospho-L-histidine.</text>
        <dbReference type="EC" id="2.7.13.3"/>
    </reaction>
</comment>
<dbReference type="InterPro" id="IPR055558">
    <property type="entry name" value="DUF7134"/>
</dbReference>
<evidence type="ECO:0000256" key="5">
    <source>
        <dbReference type="ARBA" id="ARBA00022741"/>
    </source>
</evidence>
<dbReference type="GO" id="GO:0046983">
    <property type="term" value="F:protein dimerization activity"/>
    <property type="evidence" value="ECO:0007669"/>
    <property type="project" value="InterPro"/>
</dbReference>
<dbReference type="PANTHER" id="PTHR24421">
    <property type="entry name" value="NITRATE/NITRITE SENSOR PROTEIN NARX-RELATED"/>
    <property type="match status" value="1"/>
</dbReference>
<keyword evidence="10" id="KW-0812">Transmembrane</keyword>
<evidence type="ECO:0000259" key="12">
    <source>
        <dbReference type="Pfam" id="PF23539"/>
    </source>
</evidence>
<accession>A0A5C8HV62</accession>
<feature type="transmembrane region" description="Helical" evidence="10">
    <location>
        <begin position="64"/>
        <end position="80"/>
    </location>
</feature>
<protein>
    <recommendedName>
        <fullName evidence="2">histidine kinase</fullName>
        <ecNumber evidence="2">2.7.13.3</ecNumber>
    </recommendedName>
</protein>
<organism evidence="13 14">
    <name type="scientific">Microbacterium hatanonis</name>
    <dbReference type="NCBI Taxonomy" id="404366"/>
    <lineage>
        <taxon>Bacteria</taxon>
        <taxon>Bacillati</taxon>
        <taxon>Actinomycetota</taxon>
        <taxon>Actinomycetes</taxon>
        <taxon>Micrococcales</taxon>
        <taxon>Microbacteriaceae</taxon>
        <taxon>Microbacterium</taxon>
    </lineage>
</organism>
<evidence type="ECO:0000256" key="1">
    <source>
        <dbReference type="ARBA" id="ARBA00000085"/>
    </source>
</evidence>
<feature type="domain" description="Signal transduction histidine kinase subgroup 3 dimerisation and phosphoacceptor" evidence="11">
    <location>
        <begin position="211"/>
        <end position="275"/>
    </location>
</feature>
<feature type="transmembrane region" description="Helical" evidence="10">
    <location>
        <begin position="86"/>
        <end position="104"/>
    </location>
</feature>
<feature type="transmembrane region" description="Helical" evidence="10">
    <location>
        <begin position="40"/>
        <end position="57"/>
    </location>
</feature>
<evidence type="ECO:0000256" key="4">
    <source>
        <dbReference type="ARBA" id="ARBA00022679"/>
    </source>
</evidence>
<dbReference type="AlphaFoldDB" id="A0A5C8HV62"/>
<evidence type="ECO:0000256" key="3">
    <source>
        <dbReference type="ARBA" id="ARBA00022553"/>
    </source>
</evidence>
<keyword evidence="8" id="KW-0902">Two-component regulatory system</keyword>
<dbReference type="InterPro" id="IPR050482">
    <property type="entry name" value="Sensor_HK_TwoCompSys"/>
</dbReference>
<keyword evidence="7" id="KW-0067">ATP-binding</keyword>
<keyword evidence="10" id="KW-1133">Transmembrane helix</keyword>
<dbReference type="EMBL" id="VRSV01000002">
    <property type="protein sequence ID" value="TXK09788.1"/>
    <property type="molecule type" value="Genomic_DNA"/>
</dbReference>
<feature type="transmembrane region" description="Helical" evidence="10">
    <location>
        <begin position="111"/>
        <end position="130"/>
    </location>
</feature>
<dbReference type="Gene3D" id="3.30.565.10">
    <property type="entry name" value="Histidine kinase-like ATPase, C-terminal domain"/>
    <property type="match status" value="1"/>
</dbReference>
<dbReference type="OrthoDB" id="227596at2"/>
<evidence type="ECO:0000256" key="7">
    <source>
        <dbReference type="ARBA" id="ARBA00022840"/>
    </source>
</evidence>
<dbReference type="GO" id="GO:0005524">
    <property type="term" value="F:ATP binding"/>
    <property type="evidence" value="ECO:0007669"/>
    <property type="project" value="UniProtKB-KW"/>
</dbReference>
<dbReference type="EC" id="2.7.13.3" evidence="2"/>
<keyword evidence="5" id="KW-0547">Nucleotide-binding</keyword>
<keyword evidence="14" id="KW-1185">Reference proteome</keyword>
<feature type="coiled-coil region" evidence="9">
    <location>
        <begin position="178"/>
        <end position="205"/>
    </location>
</feature>
<proteinExistence type="predicted"/>
<feature type="domain" description="DUF7134" evidence="12">
    <location>
        <begin position="11"/>
        <end position="122"/>
    </location>
</feature>
<keyword evidence="9" id="KW-0175">Coiled coil</keyword>
<dbReference type="Proteomes" id="UP000321034">
    <property type="component" value="Unassembled WGS sequence"/>
</dbReference>
<gene>
    <name evidence="13" type="ORF">FVP77_12910</name>
</gene>
<feature type="transmembrane region" description="Helical" evidence="10">
    <location>
        <begin position="12"/>
        <end position="34"/>
    </location>
</feature>
<evidence type="ECO:0000256" key="6">
    <source>
        <dbReference type="ARBA" id="ARBA00022777"/>
    </source>
</evidence>
<evidence type="ECO:0000256" key="8">
    <source>
        <dbReference type="ARBA" id="ARBA00023012"/>
    </source>
</evidence>
<dbReference type="RefSeq" id="WP_147894990.1">
    <property type="nucleotide sequence ID" value="NZ_BAAANR010000001.1"/>
</dbReference>
<dbReference type="InterPro" id="IPR011712">
    <property type="entry name" value="Sig_transdc_His_kin_sub3_dim/P"/>
</dbReference>
<keyword evidence="6 13" id="KW-0418">Kinase</keyword>
<evidence type="ECO:0000256" key="10">
    <source>
        <dbReference type="SAM" id="Phobius"/>
    </source>
</evidence>
<evidence type="ECO:0000313" key="14">
    <source>
        <dbReference type="Proteomes" id="UP000321034"/>
    </source>
</evidence>
<evidence type="ECO:0000259" key="11">
    <source>
        <dbReference type="Pfam" id="PF07730"/>
    </source>
</evidence>
<sequence length="418" mass="44791">MIPTPAQRRADVVLAVVVFVGALISAALSAVAGMYGDGQAAMPLTVAYVVVLAVPLAFRRRWPATVAVVVSVAYFVAVTIRIPEIYAGNVAMFIALYTVGAWSTSRRRATIVRVAIIAGMFLWLTIVMLIDATGPVPGATEEAFSRAGAFSPYVAYTLLTFLLNALYFGGAYYFGERSHQQMRERAALEERTAELEREREVTAAQAVALDRVRIARELHDVVAHHVSLMGVQAGAARSVMPKDPDHAREILEGVESSARQSLAELRQLLATLRTPDGSDPEPDTAPTTRGLDAVTDLVEATRAAGMPTTFLVVGEEREVPGLVQVNLYRIAQEALTNARRHGGPHASAEVRLRYTDESVELEVSNTGRVGSGAPGLGQLGMRERAAVSGGAIEIGPRSRGGYLVRVRVPLTTKAAAHV</sequence>
<keyword evidence="3" id="KW-0597">Phosphoprotein</keyword>
<evidence type="ECO:0000256" key="2">
    <source>
        <dbReference type="ARBA" id="ARBA00012438"/>
    </source>
</evidence>
<dbReference type="PANTHER" id="PTHR24421:SF10">
    <property type="entry name" value="NITRATE_NITRITE SENSOR PROTEIN NARQ"/>
    <property type="match status" value="1"/>
</dbReference>
<dbReference type="GO" id="GO:0000155">
    <property type="term" value="F:phosphorelay sensor kinase activity"/>
    <property type="evidence" value="ECO:0007669"/>
    <property type="project" value="InterPro"/>
</dbReference>
<dbReference type="InterPro" id="IPR036890">
    <property type="entry name" value="HATPase_C_sf"/>
</dbReference>
<keyword evidence="4" id="KW-0808">Transferase</keyword>
<dbReference type="GO" id="GO:0016020">
    <property type="term" value="C:membrane"/>
    <property type="evidence" value="ECO:0007669"/>
    <property type="project" value="InterPro"/>
</dbReference>
<dbReference type="Pfam" id="PF07730">
    <property type="entry name" value="HisKA_3"/>
    <property type="match status" value="1"/>
</dbReference>
<dbReference type="SUPFAM" id="SSF55874">
    <property type="entry name" value="ATPase domain of HSP90 chaperone/DNA topoisomerase II/histidine kinase"/>
    <property type="match status" value="1"/>
</dbReference>
<name>A0A5C8HV62_9MICO</name>